<organism evidence="3 4">
    <name type="scientific">Gilliamella apis</name>
    <dbReference type="NCBI Taxonomy" id="1970738"/>
    <lineage>
        <taxon>Bacteria</taxon>
        <taxon>Pseudomonadati</taxon>
        <taxon>Pseudomonadota</taxon>
        <taxon>Gammaproteobacteria</taxon>
        <taxon>Orbales</taxon>
        <taxon>Orbaceae</taxon>
        <taxon>Gilliamella</taxon>
    </lineage>
</organism>
<dbReference type="Proteomes" id="UP000194968">
    <property type="component" value="Unassembled WGS sequence"/>
</dbReference>
<accession>A0A242NRP0</accession>
<evidence type="ECO:0008006" key="5">
    <source>
        <dbReference type="Google" id="ProtNLM"/>
    </source>
</evidence>
<proteinExistence type="predicted"/>
<feature type="region of interest" description="Disordered" evidence="1">
    <location>
        <begin position="255"/>
        <end position="279"/>
    </location>
</feature>
<feature type="region of interest" description="Disordered" evidence="1">
    <location>
        <begin position="323"/>
        <end position="415"/>
    </location>
</feature>
<keyword evidence="2" id="KW-1133">Transmembrane helix</keyword>
<keyword evidence="2" id="KW-0472">Membrane</keyword>
<evidence type="ECO:0000313" key="4">
    <source>
        <dbReference type="Proteomes" id="UP000194968"/>
    </source>
</evidence>
<comment type="caution">
    <text evidence="3">The sequence shown here is derived from an EMBL/GenBank/DDBJ whole genome shotgun (WGS) entry which is preliminary data.</text>
</comment>
<evidence type="ECO:0000256" key="1">
    <source>
        <dbReference type="SAM" id="MobiDB-lite"/>
    </source>
</evidence>
<dbReference type="NCBIfam" id="NF040486">
    <property type="entry name" value="SrfA_fam"/>
    <property type="match status" value="1"/>
</dbReference>
<sequence length="544" mass="59325">MANTLLRSGDIKDFKMLGHDGKAAYLVASQIREMFRVKLGRQYSDCLAIPQRNDQGNIVDWYIPFDSEQPDGQYDIIPWTSASEDEQKSALVLLKEFESKVIELGQKLANNPNLEGDQLLFSRLIYDPKQSSDSLEPNLMALRFPSNQFVYIVNGKPVITFWGFVNPQTPQATSPFYCLEAFRKAAPKVATTAPIQDVIVKKPWWKRWWIWLLGLLPLLLLLLLAIFWLKGCSWKPSVSIDPKISLDSKVDIPVPTVANDKEDKQEKKDPEPEIKEVNDKPVTVVNGIVPNGKVAVDPNVQPINGIATDPAVVDNSAATASDQGIANNINSDGATDQPQSTTSPDDKGNNGEQGEQGNQADKGDKGSNANPSDDKKDNQDGQNKDDKNGQVPPTPDLDNKPAITNSNSDQGNQANANANQVNNLSLPADALKQGSTNFLNGQWSVGAGIQDKATGKPLQLSYNFNQGNGEVTVTRSDGVKCVGKVGTGIQNANLNITGNTEAICSDNTKYQLPKIQCKSGKNNQADCQGIYDNGTSFPITMKKQ</sequence>
<feature type="compositionally biased region" description="Polar residues" evidence="1">
    <location>
        <begin position="323"/>
        <end position="343"/>
    </location>
</feature>
<dbReference type="RefSeq" id="WP_086321208.1">
    <property type="nucleotide sequence ID" value="NZ_NASD01000001.1"/>
</dbReference>
<dbReference type="EMBL" id="NASK01000104">
    <property type="protein sequence ID" value="OTQ48162.1"/>
    <property type="molecule type" value="Genomic_DNA"/>
</dbReference>
<feature type="compositionally biased region" description="Low complexity" evidence="1">
    <location>
        <begin position="405"/>
        <end position="415"/>
    </location>
</feature>
<feature type="compositionally biased region" description="Basic and acidic residues" evidence="1">
    <location>
        <begin position="372"/>
        <end position="388"/>
    </location>
</feature>
<evidence type="ECO:0000313" key="3">
    <source>
        <dbReference type="EMBL" id="OTQ48162.1"/>
    </source>
</evidence>
<evidence type="ECO:0000256" key="2">
    <source>
        <dbReference type="SAM" id="Phobius"/>
    </source>
</evidence>
<gene>
    <name evidence="3" type="ORF">B6D06_11875</name>
</gene>
<dbReference type="AlphaFoldDB" id="A0A242NRP0"/>
<reference evidence="3 4" key="1">
    <citation type="submission" date="2017-03" db="EMBL/GenBank/DDBJ databases">
        <title>Comparative genomics of honeybee gut symbionts reveal geographically distinct and subgroup specific antibiotic resistance.</title>
        <authorList>
            <person name="Ludvigsen J."/>
            <person name="Porcellato D."/>
            <person name="Labee-Lund T.M."/>
            <person name="Amdam G.V."/>
            <person name="Rudi K."/>
        </authorList>
    </citation>
    <scope>NUCLEOTIDE SEQUENCE [LARGE SCALE GENOMIC DNA]</scope>
    <source>
        <strain evidence="3 4">A-4-12</strain>
    </source>
</reference>
<feature type="compositionally biased region" description="Basic and acidic residues" evidence="1">
    <location>
        <begin position="259"/>
        <end position="279"/>
    </location>
</feature>
<name>A0A242NRP0_9GAMM</name>
<dbReference type="InterPro" id="IPR047774">
    <property type="entry name" value="SrfA-like"/>
</dbReference>
<dbReference type="OrthoDB" id="5448848at2"/>
<keyword evidence="2" id="KW-0812">Transmembrane</keyword>
<feature type="compositionally biased region" description="Low complexity" evidence="1">
    <location>
        <begin position="350"/>
        <end position="359"/>
    </location>
</feature>
<feature type="transmembrane region" description="Helical" evidence="2">
    <location>
        <begin position="208"/>
        <end position="229"/>
    </location>
</feature>
<protein>
    <recommendedName>
        <fullName evidence="5">Virulence factor</fullName>
    </recommendedName>
</protein>